<name>A0A926JCE7_9RHOB</name>
<keyword evidence="3" id="KW-1185">Reference proteome</keyword>
<evidence type="ECO:0000313" key="2">
    <source>
        <dbReference type="EMBL" id="MBC9245708.1"/>
    </source>
</evidence>
<dbReference type="Proteomes" id="UP000608594">
    <property type="component" value="Unassembled WGS sequence"/>
</dbReference>
<sequence length="106" mass="11745">MDKGGSRYHHHQDISNAAQNASQADHCPKAKNAMARKILAASIPSVVLKPDRAYSHPAQTEPAKSYRTYLMTAHQRSNNIPLVGKNDGSRLKRHSNFGIAHHRACH</sequence>
<feature type="region of interest" description="Disordered" evidence="1">
    <location>
        <begin position="1"/>
        <end position="29"/>
    </location>
</feature>
<feature type="compositionally biased region" description="Polar residues" evidence="1">
    <location>
        <begin position="14"/>
        <end position="23"/>
    </location>
</feature>
<organism evidence="2 3">
    <name type="scientific">Paracoccus amoyensis</name>
    <dbReference type="NCBI Taxonomy" id="2760093"/>
    <lineage>
        <taxon>Bacteria</taxon>
        <taxon>Pseudomonadati</taxon>
        <taxon>Pseudomonadota</taxon>
        <taxon>Alphaproteobacteria</taxon>
        <taxon>Rhodobacterales</taxon>
        <taxon>Paracoccaceae</taxon>
        <taxon>Paracoccus</taxon>
    </lineage>
</organism>
<accession>A0A926JCE7</accession>
<gene>
    <name evidence="2" type="ORF">H4P12_03035</name>
</gene>
<dbReference type="EMBL" id="JACOQL010000001">
    <property type="protein sequence ID" value="MBC9245708.1"/>
    <property type="molecule type" value="Genomic_DNA"/>
</dbReference>
<comment type="caution">
    <text evidence="2">The sequence shown here is derived from an EMBL/GenBank/DDBJ whole genome shotgun (WGS) entry which is preliminary data.</text>
</comment>
<evidence type="ECO:0000256" key="1">
    <source>
        <dbReference type="SAM" id="MobiDB-lite"/>
    </source>
</evidence>
<dbReference type="AlphaFoldDB" id="A0A926JCE7"/>
<protein>
    <submittedName>
        <fullName evidence="2">Uncharacterized protein</fullName>
    </submittedName>
</protein>
<feature type="compositionally biased region" description="Basic residues" evidence="1">
    <location>
        <begin position="1"/>
        <end position="10"/>
    </location>
</feature>
<reference evidence="2" key="1">
    <citation type="submission" date="2020-08" db="EMBL/GenBank/DDBJ databases">
        <title>Paracoccus amoyensis sp. nov., isolated from the surface seawater at coast of Xiamen, Fujian.</title>
        <authorList>
            <person name="Lyu L."/>
        </authorList>
    </citation>
    <scope>NUCLEOTIDE SEQUENCE</scope>
    <source>
        <strain evidence="2">11-3</strain>
    </source>
</reference>
<dbReference type="RefSeq" id="WP_187792107.1">
    <property type="nucleotide sequence ID" value="NZ_JACOQL010000001.1"/>
</dbReference>
<proteinExistence type="predicted"/>
<evidence type="ECO:0000313" key="3">
    <source>
        <dbReference type="Proteomes" id="UP000608594"/>
    </source>
</evidence>